<evidence type="ECO:0000256" key="1">
    <source>
        <dbReference type="ARBA" id="ARBA00006987"/>
    </source>
</evidence>
<organism evidence="3 4">
    <name type="scientific">Siccirubricoccus soli</name>
    <dbReference type="NCBI Taxonomy" id="2899147"/>
    <lineage>
        <taxon>Bacteria</taxon>
        <taxon>Pseudomonadati</taxon>
        <taxon>Pseudomonadota</taxon>
        <taxon>Alphaproteobacteria</taxon>
        <taxon>Acetobacterales</taxon>
        <taxon>Roseomonadaceae</taxon>
        <taxon>Siccirubricoccus</taxon>
    </lineage>
</organism>
<sequence>MLRRSLLAAPLLTPFAAAAQERFPSRPVRLVIPVAVAGVTDIVGRILAEGMAAILGRPVVAENIPGAGSTVGAAAFQRSPADGYTLFIATNNHAVMKAIYPQIPFDPVADFIPLALVARQPFVLAVHPAVPARDVPELLAWLKAEGEKANYGAANPGGSNHMAGEQFRQRAGVTFTIVPYRAAAASVQDLVAGRVQLTIDSPTMLLPLIRDGRVRGLAVSTESASALVPGLPSLAEAGIAGYDMTVYQILFARPGTPPEVMATLQDAARQAIAEPSFAQRLAGVGCEPWPDSSPKAASALLAADIARMAPVVSAMKLTPG</sequence>
<proteinExistence type="inferred from homology"/>
<dbReference type="PIRSF" id="PIRSF017082">
    <property type="entry name" value="YflP"/>
    <property type="match status" value="1"/>
</dbReference>
<evidence type="ECO:0000256" key="2">
    <source>
        <dbReference type="SAM" id="SignalP"/>
    </source>
</evidence>
<evidence type="ECO:0000313" key="3">
    <source>
        <dbReference type="EMBL" id="MCO6414609.1"/>
    </source>
</evidence>
<reference evidence="3 4" key="1">
    <citation type="submission" date="2021-12" db="EMBL/GenBank/DDBJ databases">
        <title>Siccirubricoccus leaddurans sp. nov., a high concentration Zn2+ tolerance bacterium.</title>
        <authorList>
            <person name="Cao Y."/>
        </authorList>
    </citation>
    <scope>NUCLEOTIDE SEQUENCE [LARGE SCALE GENOMIC DNA]</scope>
    <source>
        <strain evidence="3 4">KC 17139</strain>
    </source>
</reference>
<comment type="similarity">
    <text evidence="1">Belongs to the UPF0065 (bug) family.</text>
</comment>
<feature type="signal peptide" evidence="2">
    <location>
        <begin position="1"/>
        <end position="19"/>
    </location>
</feature>
<dbReference type="PANTHER" id="PTHR42928:SF5">
    <property type="entry name" value="BLR1237 PROTEIN"/>
    <property type="match status" value="1"/>
</dbReference>
<keyword evidence="4" id="KW-1185">Reference proteome</keyword>
<dbReference type="InterPro" id="IPR042100">
    <property type="entry name" value="Bug_dom1"/>
</dbReference>
<dbReference type="Gene3D" id="3.40.190.10">
    <property type="entry name" value="Periplasmic binding protein-like II"/>
    <property type="match status" value="1"/>
</dbReference>
<feature type="chain" id="PRO_5046780941" evidence="2">
    <location>
        <begin position="20"/>
        <end position="320"/>
    </location>
</feature>
<dbReference type="Pfam" id="PF03401">
    <property type="entry name" value="TctC"/>
    <property type="match status" value="1"/>
</dbReference>
<dbReference type="Gene3D" id="3.40.190.150">
    <property type="entry name" value="Bordetella uptake gene, domain 1"/>
    <property type="match status" value="1"/>
</dbReference>
<accession>A0ABT1CY75</accession>
<dbReference type="EMBL" id="JAFIRR010000001">
    <property type="protein sequence ID" value="MCO6414609.1"/>
    <property type="molecule type" value="Genomic_DNA"/>
</dbReference>
<gene>
    <name evidence="3" type="ORF">JYK14_00235</name>
</gene>
<dbReference type="InterPro" id="IPR005064">
    <property type="entry name" value="BUG"/>
</dbReference>
<dbReference type="RefSeq" id="WP_252951200.1">
    <property type="nucleotide sequence ID" value="NZ_JAFIRR010000001.1"/>
</dbReference>
<protein>
    <submittedName>
        <fullName evidence="3">Tripartite tricarboxylate transporter substrate binding protein</fullName>
    </submittedName>
</protein>
<evidence type="ECO:0000313" key="4">
    <source>
        <dbReference type="Proteomes" id="UP001523392"/>
    </source>
</evidence>
<dbReference type="PANTHER" id="PTHR42928">
    <property type="entry name" value="TRICARBOXYLATE-BINDING PROTEIN"/>
    <property type="match status" value="1"/>
</dbReference>
<name>A0ABT1CY75_9PROT</name>
<dbReference type="SUPFAM" id="SSF53850">
    <property type="entry name" value="Periplasmic binding protein-like II"/>
    <property type="match status" value="1"/>
</dbReference>
<keyword evidence="2" id="KW-0732">Signal</keyword>
<dbReference type="Proteomes" id="UP001523392">
    <property type="component" value="Unassembled WGS sequence"/>
</dbReference>
<comment type="caution">
    <text evidence="3">The sequence shown here is derived from an EMBL/GenBank/DDBJ whole genome shotgun (WGS) entry which is preliminary data.</text>
</comment>